<dbReference type="InterPro" id="IPR008274">
    <property type="entry name" value="AldOxase/xan_DH_MoCoBD1"/>
</dbReference>
<proteinExistence type="predicted"/>
<dbReference type="OrthoDB" id="9759099at2"/>
<dbReference type="InterPro" id="IPR036856">
    <property type="entry name" value="Ald_Oxase/Xan_DH_a/b_sf"/>
</dbReference>
<evidence type="ECO:0000313" key="4">
    <source>
        <dbReference type="EMBL" id="AZR73632.1"/>
    </source>
</evidence>
<dbReference type="SMART" id="SM01008">
    <property type="entry name" value="Ald_Xan_dh_C"/>
    <property type="match status" value="1"/>
</dbReference>
<organism evidence="4 5">
    <name type="scientific">Anoxybacter fermentans</name>
    <dbReference type="NCBI Taxonomy" id="1323375"/>
    <lineage>
        <taxon>Bacteria</taxon>
        <taxon>Bacillati</taxon>
        <taxon>Bacillota</taxon>
        <taxon>Clostridia</taxon>
        <taxon>Halanaerobiales</taxon>
        <taxon>Anoxybacter</taxon>
    </lineage>
</organism>
<dbReference type="RefSeq" id="WP_127016974.1">
    <property type="nucleotide sequence ID" value="NZ_CP016379.1"/>
</dbReference>
<dbReference type="InterPro" id="IPR000674">
    <property type="entry name" value="Ald_Oxase/Xan_DH_a/b"/>
</dbReference>
<dbReference type="KEGG" id="aft:BBF96_09675"/>
<dbReference type="InterPro" id="IPR037165">
    <property type="entry name" value="AldOxase/xan_DH_Mopterin-bd_sf"/>
</dbReference>
<reference evidence="4 5" key="1">
    <citation type="submission" date="2016-07" db="EMBL/GenBank/DDBJ databases">
        <title>Genome and transcriptome analysis of iron-reducing fermentative bacteria Anoxybacter fermentans.</title>
        <authorList>
            <person name="Zeng X."/>
            <person name="Shao Z."/>
        </authorList>
    </citation>
    <scope>NUCLEOTIDE SEQUENCE [LARGE SCALE GENOMIC DNA]</scope>
    <source>
        <strain evidence="4 5">DY22613</strain>
    </source>
</reference>
<gene>
    <name evidence="4" type="ORF">BBF96_09675</name>
</gene>
<dbReference type="SUPFAM" id="SSF56003">
    <property type="entry name" value="Molybdenum cofactor-binding domain"/>
    <property type="match status" value="1"/>
</dbReference>
<dbReference type="SUPFAM" id="SSF54665">
    <property type="entry name" value="CO dehydrogenase molybdoprotein N-domain-like"/>
    <property type="match status" value="1"/>
</dbReference>
<dbReference type="InterPro" id="IPR016208">
    <property type="entry name" value="Ald_Oxase/xanthine_DH-like"/>
</dbReference>
<dbReference type="Pfam" id="PF02738">
    <property type="entry name" value="MoCoBD_1"/>
    <property type="match status" value="1"/>
</dbReference>
<evidence type="ECO:0000256" key="1">
    <source>
        <dbReference type="ARBA" id="ARBA00022505"/>
    </source>
</evidence>
<sequence length="757" mass="82373">MKYSTIGKREIKVDAKVKVTGEARYVDDLVVKDMLIGKVLRSPYGHARILKIDTSKAEALPGVKVVVTFKDTPKIPFNTAGFPPSEGAILLEDQYILADKARFVGDPIAAVAAVDEDTAREALELIEVEYEPLPVILDGLEAFENKDVLIHDERSKDNICGRIPMVIGDLEKGFAEADYIFEDTYRTQKVYQCSMEPCGAALAEIDVNGRIRIYTSTQMPHLVRSITAKSLGMPIRDIQIIKPYVGGAFGSRLGVVNEPIVALLAKKAGRPVKLVYDRHESFFTESRHPAIMTLKTGVKKDGTFTARYMKAIVDTGAYATHGPSLTAVLGGWFIGMYKTPAIQFEGYTVYTNTPPCGAFRGYGNPQATFAVESQIDQIARELGLDPIEIRLKNHPCKGETWLWSQMPIESCGLEECMKRAAISIGWEEKRKKKKEETGTKRRGVGFGYMMHVSGARPMLHEISSAVVKINEDGSVNLIYSCSDVGTGSATALTQIAAETLGVRYEDVIITQTADTDTAPFDIGSHASRQIYSGGYAVKKAAEQAKSGVLKIAAEMMNCKPDELDTKDGYVYHKEDPKRRLTIAEVSKEAHFGKHGHQIMGMASTEPPGNPPVYAVQFAEVEVDIETGKVDVLKVAAAHDAGTAIHPPSVEGQIEGALQQGIGYALTETMLYASDGRPLNANFSDYKLLTSMDMPEIDSIIVEASSKTGAYGCKSIGESGLVATAAAIANAIYDAVGVRIKELPITPEKLLAALKEKE</sequence>
<accession>A0A3S9SZP0</accession>
<dbReference type="PANTHER" id="PTHR11908">
    <property type="entry name" value="XANTHINE DEHYDROGENASE"/>
    <property type="match status" value="1"/>
</dbReference>
<evidence type="ECO:0000313" key="5">
    <source>
        <dbReference type="Proteomes" id="UP000267250"/>
    </source>
</evidence>
<evidence type="ECO:0000256" key="2">
    <source>
        <dbReference type="ARBA" id="ARBA00023002"/>
    </source>
</evidence>
<dbReference type="EMBL" id="CP016379">
    <property type="protein sequence ID" value="AZR73632.1"/>
    <property type="molecule type" value="Genomic_DNA"/>
</dbReference>
<evidence type="ECO:0000259" key="3">
    <source>
        <dbReference type="SMART" id="SM01008"/>
    </source>
</evidence>
<dbReference type="InterPro" id="IPR046867">
    <property type="entry name" value="AldOxase/xan_DH_MoCoBD2"/>
</dbReference>
<keyword evidence="2" id="KW-0560">Oxidoreductase</keyword>
<protein>
    <recommendedName>
        <fullName evidence="3">Aldehyde oxidase/xanthine dehydrogenase a/b hammerhead domain-containing protein</fullName>
    </recommendedName>
</protein>
<dbReference type="GO" id="GO:0005506">
    <property type="term" value="F:iron ion binding"/>
    <property type="evidence" value="ECO:0007669"/>
    <property type="project" value="InterPro"/>
</dbReference>
<dbReference type="Pfam" id="PF01315">
    <property type="entry name" value="Ald_Xan_dh_C"/>
    <property type="match status" value="1"/>
</dbReference>
<dbReference type="AlphaFoldDB" id="A0A3S9SZP0"/>
<dbReference type="Gene3D" id="3.90.1170.50">
    <property type="entry name" value="Aldehyde oxidase/xanthine dehydrogenase, a/b hammerhead"/>
    <property type="match status" value="1"/>
</dbReference>
<dbReference type="Proteomes" id="UP000267250">
    <property type="component" value="Chromosome"/>
</dbReference>
<dbReference type="Gene3D" id="3.30.365.10">
    <property type="entry name" value="Aldehyde oxidase/xanthine dehydrogenase, molybdopterin binding domain"/>
    <property type="match status" value="4"/>
</dbReference>
<keyword evidence="5" id="KW-1185">Reference proteome</keyword>
<dbReference type="GO" id="GO:0016491">
    <property type="term" value="F:oxidoreductase activity"/>
    <property type="evidence" value="ECO:0007669"/>
    <property type="project" value="UniProtKB-KW"/>
</dbReference>
<dbReference type="PANTHER" id="PTHR11908:SF132">
    <property type="entry name" value="ALDEHYDE OXIDASE 1-RELATED"/>
    <property type="match status" value="1"/>
</dbReference>
<keyword evidence="1" id="KW-0500">Molybdenum</keyword>
<name>A0A3S9SZP0_9FIRM</name>
<dbReference type="Pfam" id="PF20256">
    <property type="entry name" value="MoCoBD_2"/>
    <property type="match status" value="1"/>
</dbReference>
<feature type="domain" description="Aldehyde oxidase/xanthine dehydrogenase a/b hammerhead" evidence="3">
    <location>
        <begin position="20"/>
        <end position="134"/>
    </location>
</feature>